<dbReference type="RefSeq" id="WP_016308962.1">
    <property type="nucleotide sequence ID" value="NZ_KE159646.1"/>
</dbReference>
<evidence type="ECO:0000313" key="4">
    <source>
        <dbReference type="EMBL" id="EOS51338.1"/>
    </source>
</evidence>
<dbReference type="STRING" id="1235794.C811_00737"/>
<reference evidence="4 5" key="1">
    <citation type="submission" date="2013-04" db="EMBL/GenBank/DDBJ databases">
        <title>The Genome Sequence of Enterorhabdus caecimuris B7.</title>
        <authorList>
            <consortium name="The Broad Institute Genomics Platform"/>
            <consortium name="The Broad Institute Genome Sequencing Center for Infectious Disease"/>
            <person name="Earl A."/>
            <person name="Xavier R."/>
            <person name="Elson C."/>
            <person name="Duck W."/>
            <person name="Walker B."/>
            <person name="Young S."/>
            <person name="Zeng Q."/>
            <person name="Gargeya S."/>
            <person name="Fitzgerald M."/>
            <person name="Haas B."/>
            <person name="Abouelleil A."/>
            <person name="Allen A.W."/>
            <person name="Alvarado L."/>
            <person name="Arachchi H.M."/>
            <person name="Berlin A.M."/>
            <person name="Chapman S.B."/>
            <person name="Gainer-Dewar J."/>
            <person name="Goldberg J."/>
            <person name="Griggs A."/>
            <person name="Gujja S."/>
            <person name="Hansen M."/>
            <person name="Howarth C."/>
            <person name="Imamovic A."/>
            <person name="Ireland A."/>
            <person name="Larimer J."/>
            <person name="McCowan C."/>
            <person name="Murphy C."/>
            <person name="Pearson M."/>
            <person name="Poon T.W."/>
            <person name="Priest M."/>
            <person name="Roberts A."/>
            <person name="Saif S."/>
            <person name="Shea T."/>
            <person name="Sisk P."/>
            <person name="Sykes S."/>
            <person name="Wortman J."/>
            <person name="Nusbaum C."/>
            <person name="Birren B."/>
        </authorList>
    </citation>
    <scope>NUCLEOTIDE SEQUENCE [LARGE SCALE GENOMIC DNA]</scope>
    <source>
        <strain evidence="4 5">B7</strain>
    </source>
</reference>
<dbReference type="AlphaFoldDB" id="R9KYJ3"/>
<dbReference type="EMBL" id="ASSY01000007">
    <property type="protein sequence ID" value="EOS51338.1"/>
    <property type="molecule type" value="Genomic_DNA"/>
</dbReference>
<evidence type="ECO:0000256" key="2">
    <source>
        <dbReference type="SAM" id="SignalP"/>
    </source>
</evidence>
<dbReference type="PROSITE" id="PS50853">
    <property type="entry name" value="FN3"/>
    <property type="match status" value="1"/>
</dbReference>
<dbReference type="Pfam" id="PF04151">
    <property type="entry name" value="PPC"/>
    <property type="match status" value="1"/>
</dbReference>
<dbReference type="GO" id="GO:0005975">
    <property type="term" value="P:carbohydrate metabolic process"/>
    <property type="evidence" value="ECO:0007669"/>
    <property type="project" value="UniProtKB-ARBA"/>
</dbReference>
<dbReference type="Proteomes" id="UP000014204">
    <property type="component" value="Unassembled WGS sequence"/>
</dbReference>
<protein>
    <recommendedName>
        <fullName evidence="3">Fibronectin type-III domain-containing protein</fullName>
    </recommendedName>
</protein>
<feature type="domain" description="Fibronectin type-III" evidence="3">
    <location>
        <begin position="841"/>
        <end position="938"/>
    </location>
</feature>
<evidence type="ECO:0000259" key="3">
    <source>
        <dbReference type="PROSITE" id="PS50853"/>
    </source>
</evidence>
<keyword evidence="5" id="KW-1185">Reference proteome</keyword>
<sequence>MSTDLNRACRCALSLLLCSALLPTLPTNTHTAWADDPTPQATMDYESEPNDDMKYADVLRPGIPFTGKMYDRSTEMIHLDIDMLTFSLAKESEVRISLTTPSRVSYQIYDEEGEPYRTPSGNTISGQTELGKQTTTQIDCGSLPAGKYYMSVQSTETSMWNKSYEVLLQHDGEEETPTLPPTDPPLAPEDEVISITNGETVGPYTFAAGQTREFKFTTSEPSRMAFAFSQLPSVSSGETLHMALKSPEGKTIQEWDLDRIRTTGICGDFLIGKGTHTLVVTALCKVSTMQLKLTFDPIGSFDYETEPNDSFDTADTLYPDKTFAGVAYDPTLEVFLPNDLETPVMAEAYDYLSLSLSSRSSVSLELATQGVTEYKLYDSNQHLLGEGKTGSGNRKTTVSCGALNKGKYFLFIRCADVNTWGKEYFVTLRTTHGTDFENALDAALGKKNGASWSSDQKNVYSSVNLPSAGCLKIEMSKPESSYPVMEVYDTSRNLVWSYNARDEADSSKSTYSASVGLKKGTYYVCLRAGTTYISKTLPFTFTLTHKASTNYEIEPNGNAQQATPLKLGVACSADIGNAKSASDKDFFKFTGTAGKRYDIILAPREGLWDVSDLYHVDVYDAAGNFKDCSSYDSLPNGTKRAVFQPTANGTYYIKVGSFSSEQVHYSITVNAFQKKTPTLKVKSSSIRRNYWKTGRFSNQVTYNGDGDLTYRSSNDKVVSVYHDGTMLTWGFGTATITVTAPETENYKGATTSFKVHVVKPSSGFKYARKSIKVPWSGSFSNKYKNLSGGKLTHKSSNKKVATINSKGLVTFKGIGATTITTTQAATSYYAKSNASYTLKIVPDTPKIKTIKAGKGSLKVRWRKLSAKQSSGYEVRCATTKSMKKAVKKTVKGAKKSSLKVSKLKKGKKYYVQVRAYKKVGGKMYYSSWSKAKTVKTKK</sequence>
<dbReference type="HOGENOM" id="CLU_312545_0_0_11"/>
<keyword evidence="1" id="KW-0378">Hydrolase</keyword>
<dbReference type="GeneID" id="82190321"/>
<proteinExistence type="predicted"/>
<dbReference type="SUPFAM" id="SSF89260">
    <property type="entry name" value="Collagen-binding domain"/>
    <property type="match status" value="1"/>
</dbReference>
<feature type="signal peptide" evidence="2">
    <location>
        <begin position="1"/>
        <end position="34"/>
    </location>
</feature>
<dbReference type="InterPro" id="IPR008964">
    <property type="entry name" value="Invasin/intimin_cell_adhesion"/>
</dbReference>
<dbReference type="PATRIC" id="fig|1235794.3.peg.720"/>
<dbReference type="SUPFAM" id="SSF49265">
    <property type="entry name" value="Fibronectin type III"/>
    <property type="match status" value="1"/>
</dbReference>
<dbReference type="Gene3D" id="2.60.120.380">
    <property type="match status" value="4"/>
</dbReference>
<dbReference type="InterPro" id="IPR003961">
    <property type="entry name" value="FN3_dom"/>
</dbReference>
<organism evidence="4 5">
    <name type="scientific">Adlercreutzia caecimuris B7</name>
    <dbReference type="NCBI Taxonomy" id="1235794"/>
    <lineage>
        <taxon>Bacteria</taxon>
        <taxon>Bacillati</taxon>
        <taxon>Actinomycetota</taxon>
        <taxon>Coriobacteriia</taxon>
        <taxon>Eggerthellales</taxon>
        <taxon>Eggerthellaceae</taxon>
        <taxon>Adlercreutzia</taxon>
    </lineage>
</organism>
<dbReference type="InterPro" id="IPR007280">
    <property type="entry name" value="Peptidase_C_arc/bac"/>
</dbReference>
<dbReference type="eggNOG" id="COG2340">
    <property type="taxonomic scope" value="Bacteria"/>
</dbReference>
<evidence type="ECO:0000256" key="1">
    <source>
        <dbReference type="ARBA" id="ARBA00023295"/>
    </source>
</evidence>
<keyword evidence="2" id="KW-0732">Signal</keyword>
<comment type="caution">
    <text evidence="4">The sequence shown here is derived from an EMBL/GenBank/DDBJ whole genome shotgun (WGS) entry which is preliminary data.</text>
</comment>
<dbReference type="GO" id="GO:0016798">
    <property type="term" value="F:hydrolase activity, acting on glycosyl bonds"/>
    <property type="evidence" value="ECO:0007669"/>
    <property type="project" value="UniProtKB-KW"/>
</dbReference>
<name>R9KYJ3_9ACTN</name>
<accession>R9KYJ3</accession>
<gene>
    <name evidence="4" type="ORF">C811_00737</name>
</gene>
<dbReference type="InterPro" id="IPR013783">
    <property type="entry name" value="Ig-like_fold"/>
</dbReference>
<feature type="chain" id="PRO_5004476203" description="Fibronectin type-III domain-containing protein" evidence="2">
    <location>
        <begin position="35"/>
        <end position="938"/>
    </location>
</feature>
<dbReference type="InterPro" id="IPR036116">
    <property type="entry name" value="FN3_sf"/>
</dbReference>
<keyword evidence="1" id="KW-0326">Glycosidase</keyword>
<dbReference type="SUPFAM" id="SSF49373">
    <property type="entry name" value="Invasin/intimin cell-adhesion fragments"/>
    <property type="match status" value="2"/>
</dbReference>
<dbReference type="eggNOG" id="COG4733">
    <property type="taxonomic scope" value="Bacteria"/>
</dbReference>
<dbReference type="Pfam" id="PF00041">
    <property type="entry name" value="fn3"/>
    <property type="match status" value="1"/>
</dbReference>
<evidence type="ECO:0000313" key="5">
    <source>
        <dbReference type="Proteomes" id="UP000014204"/>
    </source>
</evidence>
<dbReference type="Gene3D" id="2.60.40.1080">
    <property type="match status" value="2"/>
</dbReference>
<dbReference type="Gene3D" id="2.60.40.10">
    <property type="entry name" value="Immunoglobulins"/>
    <property type="match status" value="1"/>
</dbReference>